<accession>A2DB02</accession>
<proteinExistence type="predicted"/>
<dbReference type="InterPro" id="IPR018499">
    <property type="entry name" value="Tetraspanin/Peripherin"/>
</dbReference>
<reference evidence="6" key="1">
    <citation type="submission" date="2006-10" db="EMBL/GenBank/DDBJ databases">
        <authorList>
            <person name="Amadeo P."/>
            <person name="Zhao Q."/>
            <person name="Wortman J."/>
            <person name="Fraser-Liggett C."/>
            <person name="Carlton J."/>
        </authorList>
    </citation>
    <scope>NUCLEOTIDE SEQUENCE</scope>
    <source>
        <strain evidence="6">G3</strain>
    </source>
</reference>
<keyword evidence="4 5" id="KW-0472">Membrane</keyword>
<feature type="transmembrane region" description="Helical" evidence="5">
    <location>
        <begin position="186"/>
        <end position="209"/>
    </location>
</feature>
<evidence type="ECO:0000256" key="2">
    <source>
        <dbReference type="ARBA" id="ARBA00022692"/>
    </source>
</evidence>
<organism evidence="6 7">
    <name type="scientific">Trichomonas vaginalis (strain ATCC PRA-98 / G3)</name>
    <dbReference type="NCBI Taxonomy" id="412133"/>
    <lineage>
        <taxon>Eukaryota</taxon>
        <taxon>Metamonada</taxon>
        <taxon>Parabasalia</taxon>
        <taxon>Trichomonadida</taxon>
        <taxon>Trichomonadidae</taxon>
        <taxon>Trichomonas</taxon>
    </lineage>
</organism>
<dbReference type="RefSeq" id="XP_001583318.1">
    <property type="nucleotide sequence ID" value="XM_001583268.1"/>
</dbReference>
<evidence type="ECO:0000313" key="6">
    <source>
        <dbReference type="EMBL" id="EAY22332.1"/>
    </source>
</evidence>
<dbReference type="Pfam" id="PF00335">
    <property type="entry name" value="Tetraspanin"/>
    <property type="match status" value="1"/>
</dbReference>
<evidence type="ECO:0000256" key="4">
    <source>
        <dbReference type="ARBA" id="ARBA00023136"/>
    </source>
</evidence>
<sequence>MCCIGCGRCCMPTFSILILLALGGAVAAIIITTYQLTFYDWTSQMYNYVFALVILGLFLLFTIITSFYGLCMCCRTGKGCQTTFIVLIVISLLFALMIPIIAYGFPDFLIADKDLWKRVESTANPTDLKTIVSIENSILCCGYEYTDDWDKIRCAAYLTNKDFMNKWLNSRIHGCKRELINYYSDQILCCSLFVGGIAMFLFVLLAFAIGSCCTPQNEASVISLI</sequence>
<feature type="transmembrane region" description="Helical" evidence="5">
    <location>
        <begin position="83"/>
        <end position="105"/>
    </location>
</feature>
<keyword evidence="7" id="KW-1185">Reference proteome</keyword>
<evidence type="ECO:0000313" key="7">
    <source>
        <dbReference type="Proteomes" id="UP000001542"/>
    </source>
</evidence>
<comment type="subcellular location">
    <subcellularLocation>
        <location evidence="1">Membrane</location>
        <topology evidence="1">Multi-pass membrane protein</topology>
    </subcellularLocation>
</comment>
<dbReference type="AlphaFoldDB" id="A2DB02"/>
<name>A2DB02_TRIV3</name>
<dbReference type="EMBL" id="DS113184">
    <property type="protein sequence ID" value="EAY22332.1"/>
    <property type="molecule type" value="Genomic_DNA"/>
</dbReference>
<reference evidence="6" key="2">
    <citation type="journal article" date="2007" name="Science">
        <title>Draft genome sequence of the sexually transmitted pathogen Trichomonas vaginalis.</title>
        <authorList>
            <person name="Carlton J.M."/>
            <person name="Hirt R.P."/>
            <person name="Silva J.C."/>
            <person name="Delcher A.L."/>
            <person name="Schatz M."/>
            <person name="Zhao Q."/>
            <person name="Wortman J.R."/>
            <person name="Bidwell S.L."/>
            <person name="Alsmark U.C.M."/>
            <person name="Besteiro S."/>
            <person name="Sicheritz-Ponten T."/>
            <person name="Noel C.J."/>
            <person name="Dacks J.B."/>
            <person name="Foster P.G."/>
            <person name="Simillion C."/>
            <person name="Van de Peer Y."/>
            <person name="Miranda-Saavedra D."/>
            <person name="Barton G.J."/>
            <person name="Westrop G.D."/>
            <person name="Mueller S."/>
            <person name="Dessi D."/>
            <person name="Fiori P.L."/>
            <person name="Ren Q."/>
            <person name="Paulsen I."/>
            <person name="Zhang H."/>
            <person name="Bastida-Corcuera F.D."/>
            <person name="Simoes-Barbosa A."/>
            <person name="Brown M.T."/>
            <person name="Hayes R.D."/>
            <person name="Mukherjee M."/>
            <person name="Okumura C.Y."/>
            <person name="Schneider R."/>
            <person name="Smith A.J."/>
            <person name="Vanacova S."/>
            <person name="Villalvazo M."/>
            <person name="Haas B.J."/>
            <person name="Pertea M."/>
            <person name="Feldblyum T.V."/>
            <person name="Utterback T.R."/>
            <person name="Shu C.L."/>
            <person name="Osoegawa K."/>
            <person name="de Jong P.J."/>
            <person name="Hrdy I."/>
            <person name="Horvathova L."/>
            <person name="Zubacova Z."/>
            <person name="Dolezal P."/>
            <person name="Malik S.B."/>
            <person name="Logsdon J.M. Jr."/>
            <person name="Henze K."/>
            <person name="Gupta A."/>
            <person name="Wang C.C."/>
            <person name="Dunne R.L."/>
            <person name="Upcroft J.A."/>
            <person name="Upcroft P."/>
            <person name="White O."/>
            <person name="Salzberg S.L."/>
            <person name="Tang P."/>
            <person name="Chiu C.-H."/>
            <person name="Lee Y.-S."/>
            <person name="Embley T.M."/>
            <person name="Coombs G.H."/>
            <person name="Mottram J.C."/>
            <person name="Tachezy J."/>
            <person name="Fraser-Liggett C.M."/>
            <person name="Johnson P.J."/>
        </authorList>
    </citation>
    <scope>NUCLEOTIDE SEQUENCE [LARGE SCALE GENOMIC DNA]</scope>
    <source>
        <strain evidence="6">G3</strain>
    </source>
</reference>
<gene>
    <name evidence="6" type="ORF">TVAG_378110</name>
</gene>
<dbReference type="Proteomes" id="UP000001542">
    <property type="component" value="Unassembled WGS sequence"/>
</dbReference>
<evidence type="ECO:0000256" key="3">
    <source>
        <dbReference type="ARBA" id="ARBA00022989"/>
    </source>
</evidence>
<evidence type="ECO:0000256" key="1">
    <source>
        <dbReference type="ARBA" id="ARBA00004141"/>
    </source>
</evidence>
<feature type="transmembrane region" description="Helical" evidence="5">
    <location>
        <begin position="12"/>
        <end position="36"/>
    </location>
</feature>
<dbReference type="InParanoid" id="A2DB02"/>
<evidence type="ECO:0008006" key="8">
    <source>
        <dbReference type="Google" id="ProtNLM"/>
    </source>
</evidence>
<keyword evidence="3 5" id="KW-1133">Transmembrane helix</keyword>
<dbReference type="GO" id="GO:0016020">
    <property type="term" value="C:membrane"/>
    <property type="evidence" value="ECO:0007669"/>
    <property type="project" value="UniProtKB-SubCell"/>
</dbReference>
<protein>
    <recommendedName>
        <fullName evidence="8">Tetraspanin family protein</fullName>
    </recommendedName>
</protein>
<dbReference type="KEGG" id="tva:5467887"/>
<evidence type="ECO:0000256" key="5">
    <source>
        <dbReference type="SAM" id="Phobius"/>
    </source>
</evidence>
<dbReference type="VEuPathDB" id="TrichDB:TVAGG3_0798610"/>
<feature type="transmembrane region" description="Helical" evidence="5">
    <location>
        <begin position="48"/>
        <end position="71"/>
    </location>
</feature>
<keyword evidence="2 5" id="KW-0812">Transmembrane</keyword>
<dbReference type="VEuPathDB" id="TrichDB:TVAG_378110"/>